<reference evidence="2" key="1">
    <citation type="submission" date="2015-01" db="EMBL/GenBank/DDBJ databases">
        <authorList>
            <person name="Aksoy S."/>
            <person name="Warren W."/>
            <person name="Wilson R.K."/>
        </authorList>
    </citation>
    <scope>NUCLEOTIDE SEQUENCE [LARGE SCALE GENOMIC DNA]</scope>
    <source>
        <strain evidence="2">IAEA</strain>
    </source>
</reference>
<evidence type="ECO:0000313" key="1">
    <source>
        <dbReference type="EnsemblMetazoa" id="GPPI037835-PA"/>
    </source>
</evidence>
<dbReference type="EMBL" id="JXJN01018856">
    <property type="status" value="NOT_ANNOTATED_CDS"/>
    <property type="molecule type" value="Genomic_DNA"/>
</dbReference>
<dbReference type="Proteomes" id="UP000092460">
    <property type="component" value="Unassembled WGS sequence"/>
</dbReference>
<sequence>MLFLRWAQHKIQFQSKLTCFLSIKEQKLLKQRNTKEYRREERDKITSCSQQASPTFNGHLQAFAFYEIYYINV</sequence>
<reference evidence="1" key="2">
    <citation type="submission" date="2020-05" db="UniProtKB">
        <authorList>
            <consortium name="EnsemblMetazoa"/>
        </authorList>
    </citation>
    <scope>IDENTIFICATION</scope>
    <source>
        <strain evidence="1">IAEA</strain>
    </source>
</reference>
<proteinExistence type="predicted"/>
<evidence type="ECO:0000313" key="2">
    <source>
        <dbReference type="Proteomes" id="UP000092460"/>
    </source>
</evidence>
<dbReference type="EnsemblMetazoa" id="GPPI037835-RA">
    <property type="protein sequence ID" value="GPPI037835-PA"/>
    <property type="gene ID" value="GPPI037835"/>
</dbReference>
<keyword evidence="2" id="KW-1185">Reference proteome</keyword>
<organism evidence="1 2">
    <name type="scientific">Glossina palpalis gambiensis</name>
    <dbReference type="NCBI Taxonomy" id="67801"/>
    <lineage>
        <taxon>Eukaryota</taxon>
        <taxon>Metazoa</taxon>
        <taxon>Ecdysozoa</taxon>
        <taxon>Arthropoda</taxon>
        <taxon>Hexapoda</taxon>
        <taxon>Insecta</taxon>
        <taxon>Pterygota</taxon>
        <taxon>Neoptera</taxon>
        <taxon>Endopterygota</taxon>
        <taxon>Diptera</taxon>
        <taxon>Brachycera</taxon>
        <taxon>Muscomorpha</taxon>
        <taxon>Hippoboscoidea</taxon>
        <taxon>Glossinidae</taxon>
        <taxon>Glossina</taxon>
    </lineage>
</organism>
<dbReference type="AlphaFoldDB" id="A0A1B0BQY9"/>
<accession>A0A1B0BQY9</accession>
<name>A0A1B0BQY9_9MUSC</name>
<dbReference type="VEuPathDB" id="VectorBase:GPPI037835"/>
<protein>
    <submittedName>
        <fullName evidence="1">Uncharacterized protein</fullName>
    </submittedName>
</protein>